<dbReference type="Proteomes" id="UP000027284">
    <property type="component" value="Unassembled WGS sequence"/>
</dbReference>
<organism evidence="9 10">
    <name type="scientific">Thermoanaerobaculum aquaticum</name>
    <dbReference type="NCBI Taxonomy" id="1312852"/>
    <lineage>
        <taxon>Bacteria</taxon>
        <taxon>Pseudomonadati</taxon>
        <taxon>Acidobacteriota</taxon>
        <taxon>Thermoanaerobaculia</taxon>
        <taxon>Thermoanaerobaculales</taxon>
        <taxon>Thermoanaerobaculaceae</taxon>
        <taxon>Thermoanaerobaculum</taxon>
    </lineage>
</organism>
<dbReference type="Gene3D" id="1.20.1730.10">
    <property type="entry name" value="Sodium/glucose cotransporter"/>
    <property type="match status" value="1"/>
</dbReference>
<feature type="transmembrane region" description="Helical" evidence="8">
    <location>
        <begin position="146"/>
        <end position="165"/>
    </location>
</feature>
<sequence>MNTPVLVGLAVYAGVLFFLDRRARTTRLLDYLLAGRQLTLVPFVATLVATWYGGVLGVGEFSYRFGLANWVVFGVPYYLAAVLFAFGLASRARSSAVLSIPEQLRAAYGPVAAKVGAVLVLLMATPAAYVLMLGQLVEVYLGVSRPWGVAVTTALTVASVVLGGFRTVVRANLFQFALMYLAFLILLPVALRELGGFSGLWAMLPETHKTLSGGLPLQAIAVWYVIALQTLVEPTFYQRCYAATTPKVARNGVLISVAFWVLFDFLTTFSGLAARVLVPNLQDPGLAYPALGNLLLPPWLNAVFAVGLFATVSSTAHSYLFLAAATVGHDLLPSRWKARERPFIAVSLAGLGLAAAVLALVLGSVVLIWHDVGSIVTSSLLLPLVLAHFPKRFWFSPKACLLAVTGSALLASGWILAREGGVYPLGLEPVFPALLWSLLVWGTDVLLPKAGSGFICLGRRRQP</sequence>
<dbReference type="PANTHER" id="PTHR48086">
    <property type="entry name" value="SODIUM/PROLINE SYMPORTER-RELATED"/>
    <property type="match status" value="1"/>
</dbReference>
<dbReference type="Pfam" id="PF00474">
    <property type="entry name" value="SSF"/>
    <property type="match status" value="1"/>
</dbReference>
<evidence type="ECO:0000256" key="8">
    <source>
        <dbReference type="SAM" id="Phobius"/>
    </source>
</evidence>
<dbReference type="CDD" id="cd10322">
    <property type="entry name" value="SLC5sbd"/>
    <property type="match status" value="1"/>
</dbReference>
<feature type="transmembrane region" description="Helical" evidence="8">
    <location>
        <begin position="253"/>
        <end position="278"/>
    </location>
</feature>
<dbReference type="AlphaFoldDB" id="A0A062Y116"/>
<evidence type="ECO:0000256" key="7">
    <source>
        <dbReference type="RuleBase" id="RU362091"/>
    </source>
</evidence>
<feature type="transmembrane region" description="Helical" evidence="8">
    <location>
        <begin position="368"/>
        <end position="387"/>
    </location>
</feature>
<dbReference type="GO" id="GO:0005886">
    <property type="term" value="C:plasma membrane"/>
    <property type="evidence" value="ECO:0007669"/>
    <property type="project" value="TreeGrafter"/>
</dbReference>
<reference evidence="9 10" key="1">
    <citation type="submission" date="2014-04" db="EMBL/GenBank/DDBJ databases">
        <title>The Genome Sequence of Thermoanaerobaculum aquaticum MP-01, The First Cultivated Group 23 Acidobacterium.</title>
        <authorList>
            <person name="Stamps B.W."/>
            <person name="Losey N.A."/>
            <person name="Lawson P.A."/>
            <person name="Stevenson B.S."/>
        </authorList>
    </citation>
    <scope>NUCLEOTIDE SEQUENCE [LARGE SCALE GENOMIC DNA]</scope>
    <source>
        <strain evidence="9 10">MP-01</strain>
    </source>
</reference>
<feature type="transmembrane region" description="Helical" evidence="8">
    <location>
        <begin position="35"/>
        <end position="55"/>
    </location>
</feature>
<name>A0A062Y116_9BACT</name>
<dbReference type="PANTHER" id="PTHR48086:SF7">
    <property type="entry name" value="SODIUM-SOLUTE SYMPORTER-RELATED"/>
    <property type="match status" value="1"/>
</dbReference>
<dbReference type="RefSeq" id="WP_038047733.1">
    <property type="nucleotide sequence ID" value="NZ_JMFG01000008.1"/>
</dbReference>
<dbReference type="InterPro" id="IPR038377">
    <property type="entry name" value="Na/Glc_symporter_sf"/>
</dbReference>
<feature type="transmembrane region" description="Helical" evidence="8">
    <location>
        <begin position="211"/>
        <end position="232"/>
    </location>
</feature>
<keyword evidence="3" id="KW-0813">Transport</keyword>
<evidence type="ECO:0000313" key="10">
    <source>
        <dbReference type="Proteomes" id="UP000027284"/>
    </source>
</evidence>
<accession>A0A062Y116</accession>
<dbReference type="InterPro" id="IPR001734">
    <property type="entry name" value="Na/solute_symporter"/>
</dbReference>
<feature type="transmembrane region" description="Helical" evidence="8">
    <location>
        <begin position="399"/>
        <end position="417"/>
    </location>
</feature>
<keyword evidence="4 8" id="KW-0812">Transmembrane</keyword>
<feature type="transmembrane region" description="Helical" evidence="8">
    <location>
        <begin position="111"/>
        <end position="134"/>
    </location>
</feature>
<dbReference type="PROSITE" id="PS50283">
    <property type="entry name" value="NA_SOLUT_SYMP_3"/>
    <property type="match status" value="1"/>
</dbReference>
<feature type="transmembrane region" description="Helical" evidence="8">
    <location>
        <begin position="298"/>
        <end position="322"/>
    </location>
</feature>
<dbReference type="GO" id="GO:0022857">
    <property type="term" value="F:transmembrane transporter activity"/>
    <property type="evidence" value="ECO:0007669"/>
    <property type="project" value="InterPro"/>
</dbReference>
<feature type="transmembrane region" description="Helical" evidence="8">
    <location>
        <begin position="172"/>
        <end position="191"/>
    </location>
</feature>
<gene>
    <name evidence="9" type="ORF">EG19_12045</name>
</gene>
<keyword evidence="10" id="KW-1185">Reference proteome</keyword>
<proteinExistence type="inferred from homology"/>
<evidence type="ECO:0008006" key="11">
    <source>
        <dbReference type="Google" id="ProtNLM"/>
    </source>
</evidence>
<protein>
    <recommendedName>
        <fullName evidence="11">Sodium:solute symporter family protein</fullName>
    </recommendedName>
</protein>
<evidence type="ECO:0000256" key="2">
    <source>
        <dbReference type="ARBA" id="ARBA00006434"/>
    </source>
</evidence>
<evidence type="ECO:0000256" key="3">
    <source>
        <dbReference type="ARBA" id="ARBA00022448"/>
    </source>
</evidence>
<comment type="caution">
    <text evidence="9">The sequence shown here is derived from an EMBL/GenBank/DDBJ whole genome shotgun (WGS) entry which is preliminary data.</text>
</comment>
<dbReference type="OrthoDB" id="9803597at2"/>
<comment type="subcellular location">
    <subcellularLocation>
        <location evidence="1">Membrane</location>
        <topology evidence="1">Multi-pass membrane protein</topology>
    </subcellularLocation>
</comment>
<evidence type="ECO:0000256" key="5">
    <source>
        <dbReference type="ARBA" id="ARBA00022989"/>
    </source>
</evidence>
<feature type="transmembrane region" description="Helical" evidence="8">
    <location>
        <begin position="6"/>
        <end position="23"/>
    </location>
</feature>
<dbReference type="EMBL" id="JMFG01000008">
    <property type="protein sequence ID" value="KDA54440.1"/>
    <property type="molecule type" value="Genomic_DNA"/>
</dbReference>
<keyword evidence="5 8" id="KW-1133">Transmembrane helix</keyword>
<feature type="transmembrane region" description="Helical" evidence="8">
    <location>
        <begin position="67"/>
        <end position="90"/>
    </location>
</feature>
<dbReference type="STRING" id="1312852.EG19_12045"/>
<comment type="similarity">
    <text evidence="2 7">Belongs to the sodium:solute symporter (SSF) (TC 2.A.21) family.</text>
</comment>
<evidence type="ECO:0000313" key="9">
    <source>
        <dbReference type="EMBL" id="KDA54440.1"/>
    </source>
</evidence>
<evidence type="ECO:0000256" key="6">
    <source>
        <dbReference type="ARBA" id="ARBA00023136"/>
    </source>
</evidence>
<feature type="transmembrane region" description="Helical" evidence="8">
    <location>
        <begin position="343"/>
        <end position="362"/>
    </location>
</feature>
<evidence type="ECO:0000256" key="4">
    <source>
        <dbReference type="ARBA" id="ARBA00022692"/>
    </source>
</evidence>
<evidence type="ECO:0000256" key="1">
    <source>
        <dbReference type="ARBA" id="ARBA00004141"/>
    </source>
</evidence>
<keyword evidence="6 8" id="KW-0472">Membrane</keyword>
<dbReference type="InterPro" id="IPR050277">
    <property type="entry name" value="Sodium:Solute_Symporter"/>
</dbReference>
<feature type="transmembrane region" description="Helical" evidence="8">
    <location>
        <begin position="433"/>
        <end position="457"/>
    </location>
</feature>